<keyword evidence="2" id="KW-1185">Reference proteome</keyword>
<dbReference type="Proteomes" id="UP000821845">
    <property type="component" value="Chromosome 6"/>
</dbReference>
<sequence length="292" mass="33637">MDPLTTQQAAAYLTRLGVPKRDPFTANLDTLRTLVEAHLQRVTFENVDVLLGRPIALDVNSLFAKIVERGRGGYCFELNSLFARLLQALGYRLRLRMARVRWGLPREAPMTLQQHVVLIMELPEGEYLVDVGFGAANPYLPLPLSERKESPDHPYLLRPLGAEADCEPGTLELCVRGRDEWIPMYHIEQRDQRWRDCVPLNWYTCTHSDSVMRRVLMMARTDGEAWLSLFNGRYRRRLRVDGSNAVEKREIKDVDEMLSLMQNEFCLRLSPGEDVEPLRGRLATILLEGVRF</sequence>
<organism evidence="1 2">
    <name type="scientific">Hyalomma asiaticum</name>
    <name type="common">Tick</name>
    <dbReference type="NCBI Taxonomy" id="266040"/>
    <lineage>
        <taxon>Eukaryota</taxon>
        <taxon>Metazoa</taxon>
        <taxon>Ecdysozoa</taxon>
        <taxon>Arthropoda</taxon>
        <taxon>Chelicerata</taxon>
        <taxon>Arachnida</taxon>
        <taxon>Acari</taxon>
        <taxon>Parasitiformes</taxon>
        <taxon>Ixodida</taxon>
        <taxon>Ixodoidea</taxon>
        <taxon>Ixodidae</taxon>
        <taxon>Hyalomminae</taxon>
        <taxon>Hyalomma</taxon>
    </lineage>
</organism>
<name>A0ACB7RZL3_HYAAI</name>
<evidence type="ECO:0000313" key="2">
    <source>
        <dbReference type="Proteomes" id="UP000821845"/>
    </source>
</evidence>
<accession>A0ACB7RZL3</accession>
<reference evidence="1" key="1">
    <citation type="submission" date="2020-05" db="EMBL/GenBank/DDBJ databases">
        <title>Large-scale comparative analyses of tick genomes elucidate their genetic diversity and vector capacities.</title>
        <authorList>
            <person name="Jia N."/>
            <person name="Wang J."/>
            <person name="Shi W."/>
            <person name="Du L."/>
            <person name="Sun Y."/>
            <person name="Zhan W."/>
            <person name="Jiang J."/>
            <person name="Wang Q."/>
            <person name="Zhang B."/>
            <person name="Ji P."/>
            <person name="Sakyi L.B."/>
            <person name="Cui X."/>
            <person name="Yuan T."/>
            <person name="Jiang B."/>
            <person name="Yang W."/>
            <person name="Lam T.T.-Y."/>
            <person name="Chang Q."/>
            <person name="Ding S."/>
            <person name="Wang X."/>
            <person name="Zhu J."/>
            <person name="Ruan X."/>
            <person name="Zhao L."/>
            <person name="Wei J."/>
            <person name="Que T."/>
            <person name="Du C."/>
            <person name="Cheng J."/>
            <person name="Dai P."/>
            <person name="Han X."/>
            <person name="Huang E."/>
            <person name="Gao Y."/>
            <person name="Liu J."/>
            <person name="Shao H."/>
            <person name="Ye R."/>
            <person name="Li L."/>
            <person name="Wei W."/>
            <person name="Wang X."/>
            <person name="Wang C."/>
            <person name="Yang T."/>
            <person name="Huo Q."/>
            <person name="Li W."/>
            <person name="Guo W."/>
            <person name="Chen H."/>
            <person name="Zhou L."/>
            <person name="Ni X."/>
            <person name="Tian J."/>
            <person name="Zhou Y."/>
            <person name="Sheng Y."/>
            <person name="Liu T."/>
            <person name="Pan Y."/>
            <person name="Xia L."/>
            <person name="Li J."/>
            <person name="Zhao F."/>
            <person name="Cao W."/>
        </authorList>
    </citation>
    <scope>NUCLEOTIDE SEQUENCE</scope>
    <source>
        <strain evidence="1">Hyas-2018</strain>
    </source>
</reference>
<dbReference type="EMBL" id="CM023486">
    <property type="protein sequence ID" value="KAH6928063.1"/>
    <property type="molecule type" value="Genomic_DNA"/>
</dbReference>
<gene>
    <name evidence="1" type="ORF">HPB50_011125</name>
</gene>
<evidence type="ECO:0000313" key="1">
    <source>
        <dbReference type="EMBL" id="KAH6928063.1"/>
    </source>
</evidence>
<comment type="caution">
    <text evidence="1">The sequence shown here is derived from an EMBL/GenBank/DDBJ whole genome shotgun (WGS) entry which is preliminary data.</text>
</comment>
<proteinExistence type="predicted"/>
<protein>
    <submittedName>
        <fullName evidence="1">Uncharacterized protein</fullName>
    </submittedName>
</protein>